<name>A0A378L9L7_9GAMM</name>
<keyword evidence="4" id="KW-1185">Reference proteome</keyword>
<dbReference type="EMBL" id="LNYZ01000001">
    <property type="protein sequence ID" value="KTD80788.1"/>
    <property type="molecule type" value="Genomic_DNA"/>
</dbReference>
<proteinExistence type="predicted"/>
<feature type="compositionally biased region" description="Basic and acidic residues" evidence="1">
    <location>
        <begin position="824"/>
        <end position="834"/>
    </location>
</feature>
<evidence type="ECO:0000256" key="1">
    <source>
        <dbReference type="SAM" id="MobiDB-lite"/>
    </source>
</evidence>
<dbReference type="OrthoDB" id="9920971at2"/>
<accession>A0A378L9L7</accession>
<reference evidence="2 4" key="1">
    <citation type="submission" date="2015-11" db="EMBL/GenBank/DDBJ databases">
        <title>Genomic analysis of 38 Legionella species identifies large and diverse effector repertoires.</title>
        <authorList>
            <person name="Burstein D."/>
            <person name="Amaro F."/>
            <person name="Zusman T."/>
            <person name="Lifshitz Z."/>
            <person name="Cohen O."/>
            <person name="Gilbert J.A."/>
            <person name="Pupko T."/>
            <person name="Shuman H.A."/>
            <person name="Segal G."/>
        </authorList>
    </citation>
    <scope>NUCLEOTIDE SEQUENCE [LARGE SCALE GENOMIC DNA]</scope>
    <source>
        <strain evidence="2 4">SC-18-C9</strain>
    </source>
</reference>
<dbReference type="RefSeq" id="WP_058475628.1">
    <property type="nucleotide sequence ID" value="NZ_CAAAIO010000002.1"/>
</dbReference>
<dbReference type="AlphaFoldDB" id="A0A378L9L7"/>
<evidence type="ECO:0000313" key="4">
    <source>
        <dbReference type="Proteomes" id="UP000054820"/>
    </source>
</evidence>
<sequence>MAAEHREIIPSNLSKVDDLRKNISEFGIKNYKQMGRLFGVEDGQFRNIGQLEEYLKVLAADPQIKDGVDQKEIAAREFLNVQIDMLNKYKNYLLTEITRMEEERNIKKDAEVSAGQPATASKLSRSLVHITCVLDSIQHSLANTVNTINEEFEKDSKTKEARTELVTALFKVALGVVGVGAVGDVISQVLRNMHPESVDVLTGAAGEIALNEIRRELAKELAQETLDTITDEMLIHMNKVVQSTSSRISSKFQQHMTEYLSVLKNRSCGAIDKAIGNVETITLPPAEWKRELDEVNQATLLSMNPNNLDSMVIEVRSKMQLKTLQAREQAAQSEYAQLSQSIRKIIEIVGLEEGPDYQKRYDKILRPIHEYFQIHFICSVLSREYRKPSALRNGYHPAANVVQYDGYDSMIRKGQIKHFPHVLHHEPKLLMLLEPTVVTGKRQFDQAMHKGGKKLRQFLVTHISGIKGSEEIYGFKKKVKHGDTVGGIAKNRKGTIEDMLRSYAIITTLMEETAHQAGHQSSIPVFKEDKEILCVLTRLMEINAFFATHPENNGEPLVTPLCVFNRDPHFMELIKQRPSLKHLLAKLMTEDHFILKCLTDPNIKDSKADSKRLKATLDELIKLLESTKPEVDAVKVDELKEQAEHYITCQCAQASISAHIESCKQAATWILIEFNAQNEDLPKVKDFKSRSLLKKLRNHPESITYDELGKLIHELKGIKTSNIAMRGQISRWVEDFSALRREKKLVEELHTIQDTLHVGLRLSAPKSKVTIRPRSPEPDARSFSDSPINGAGANTPSPEPRVERHSKSQAANSFFNKAPPAGSPDKEAPVDELPKLPPSSNT</sequence>
<dbReference type="Proteomes" id="UP000255110">
    <property type="component" value="Unassembled WGS sequence"/>
</dbReference>
<protein>
    <submittedName>
        <fullName evidence="3">Uncharacterized protein</fullName>
    </submittedName>
</protein>
<reference evidence="3 5" key="2">
    <citation type="submission" date="2018-06" db="EMBL/GenBank/DDBJ databases">
        <authorList>
            <consortium name="Pathogen Informatics"/>
            <person name="Doyle S."/>
        </authorList>
    </citation>
    <scope>NUCLEOTIDE SEQUENCE [LARGE SCALE GENOMIC DNA]</scope>
    <source>
        <strain evidence="3 5">NCTC11991</strain>
    </source>
</reference>
<organism evidence="3 5">
    <name type="scientific">Legionella steigerwaltii</name>
    <dbReference type="NCBI Taxonomy" id="460"/>
    <lineage>
        <taxon>Bacteria</taxon>
        <taxon>Pseudomonadati</taxon>
        <taxon>Pseudomonadota</taxon>
        <taxon>Gammaproteobacteria</taxon>
        <taxon>Legionellales</taxon>
        <taxon>Legionellaceae</taxon>
        <taxon>Legionella</taxon>
    </lineage>
</organism>
<dbReference type="Proteomes" id="UP000054820">
    <property type="component" value="Unassembled WGS sequence"/>
</dbReference>
<evidence type="ECO:0000313" key="5">
    <source>
        <dbReference type="Proteomes" id="UP000255110"/>
    </source>
</evidence>
<evidence type="ECO:0000313" key="3">
    <source>
        <dbReference type="EMBL" id="STY23526.1"/>
    </source>
</evidence>
<evidence type="ECO:0000313" key="2">
    <source>
        <dbReference type="EMBL" id="KTD80788.1"/>
    </source>
</evidence>
<feature type="region of interest" description="Disordered" evidence="1">
    <location>
        <begin position="767"/>
        <end position="842"/>
    </location>
</feature>
<feature type="compositionally biased region" description="Polar residues" evidence="1">
    <location>
        <begin position="783"/>
        <end position="796"/>
    </location>
</feature>
<gene>
    <name evidence="2" type="ORF">Lstg_0015</name>
    <name evidence="3" type="ORF">NCTC11991_02134</name>
</gene>
<dbReference type="EMBL" id="UGOY01000001">
    <property type="protein sequence ID" value="STY23526.1"/>
    <property type="molecule type" value="Genomic_DNA"/>
</dbReference>